<protein>
    <submittedName>
        <fullName evidence="1">Uncharacterized protein</fullName>
    </submittedName>
</protein>
<accession>A0ACC1RVF4</accession>
<name>A0ACC1RVF4_9HYPO</name>
<dbReference type="EMBL" id="JANRMS010001703">
    <property type="protein sequence ID" value="KAJ3526589.1"/>
    <property type="molecule type" value="Genomic_DNA"/>
</dbReference>
<evidence type="ECO:0000313" key="1">
    <source>
        <dbReference type="EMBL" id="KAJ3526589.1"/>
    </source>
</evidence>
<keyword evidence="2" id="KW-1185">Reference proteome</keyword>
<evidence type="ECO:0000313" key="2">
    <source>
        <dbReference type="Proteomes" id="UP001148629"/>
    </source>
</evidence>
<gene>
    <name evidence="1" type="ORF">NM208_g11116</name>
</gene>
<sequence length="626" mass="71035">MHNTGDYYHRRWSGNAVPERPTCILDGDKTQTTGVALAQTRAKHLARHSDPAFPYQLASRNSSARSKRRGQQTLQTPVVSVMHVECDLAPRRGLLAILRMGLRIQPCGLSVVVALGFRVSIMQLGPWGDEEPTLLVLQIQAGEMELGARARVAARNYRRKRVQHLTARDKQPSRHLRIMFRVDRPSGDRCLLLCGHGELDTIYSTLEAQCEAKGWALSDIDFLIICGDFQAARNDLDLNCMSVPRKYRKMGDFYKYYSGAAKAPVLTLVIGGNHEASNYFFELYHGGWLAPNIYYLGAAGVMRYGPCRIAGVSGIYKASDYRKPHNERLPYDRDLIRSIYHVREYDVQKLLQVSGPVDIALSHDWPTWVELFGDHQQLFSDKPHFFESAKIDNLGSKPAAELLNNLRPSYWFSGHMHARFKATVAHTGPRMENSVRALPLPESLKTVLPILKRMPKPSQLTSQAKGENKNRQTSFLALSKPGYDATSWLELTELHIPDREEDSLYKETSNNGKFALCYDEEWLAISRAYNDTLRLPDPDTLVVPPIEGKQNSPSSSIPEHKHWVKENVVDKGLLKVPENFVKLAPEHDPEVGFRLEQPDEYPNNQTANFAELLEMQDRFYIDRQTV</sequence>
<proteinExistence type="predicted"/>
<reference evidence="1" key="1">
    <citation type="submission" date="2022-08" db="EMBL/GenBank/DDBJ databases">
        <title>Genome Sequence of Fusarium decemcellulare.</title>
        <authorList>
            <person name="Buettner E."/>
        </authorList>
    </citation>
    <scope>NUCLEOTIDE SEQUENCE</scope>
    <source>
        <strain evidence="1">Babe19</strain>
    </source>
</reference>
<organism evidence="1 2">
    <name type="scientific">Fusarium decemcellulare</name>
    <dbReference type="NCBI Taxonomy" id="57161"/>
    <lineage>
        <taxon>Eukaryota</taxon>
        <taxon>Fungi</taxon>
        <taxon>Dikarya</taxon>
        <taxon>Ascomycota</taxon>
        <taxon>Pezizomycotina</taxon>
        <taxon>Sordariomycetes</taxon>
        <taxon>Hypocreomycetidae</taxon>
        <taxon>Hypocreales</taxon>
        <taxon>Nectriaceae</taxon>
        <taxon>Fusarium</taxon>
        <taxon>Fusarium decemcellulare species complex</taxon>
    </lineage>
</organism>
<dbReference type="Proteomes" id="UP001148629">
    <property type="component" value="Unassembled WGS sequence"/>
</dbReference>
<comment type="caution">
    <text evidence="1">The sequence shown here is derived from an EMBL/GenBank/DDBJ whole genome shotgun (WGS) entry which is preliminary data.</text>
</comment>